<dbReference type="PANTHER" id="PTHR11649">
    <property type="entry name" value="MSS1/TRME-RELATED GTP-BINDING PROTEIN"/>
    <property type="match status" value="1"/>
</dbReference>
<dbReference type="InterPro" id="IPR019987">
    <property type="entry name" value="GTP-bd_ribosome_bio_YsxC"/>
</dbReference>
<dbReference type="Pfam" id="PF01926">
    <property type="entry name" value="MMR_HSR1"/>
    <property type="match status" value="1"/>
</dbReference>
<dbReference type="InterPro" id="IPR006073">
    <property type="entry name" value="GTP-bd"/>
</dbReference>
<evidence type="ECO:0000256" key="8">
    <source>
        <dbReference type="ARBA" id="ARBA00023210"/>
    </source>
</evidence>
<dbReference type="Gene3D" id="3.40.50.300">
    <property type="entry name" value="P-loop containing nucleotide triphosphate hydrolases"/>
    <property type="match status" value="1"/>
</dbReference>
<evidence type="ECO:0000313" key="13">
    <source>
        <dbReference type="Proteomes" id="UP001171916"/>
    </source>
</evidence>
<comment type="function">
    <text evidence="10">Necessary for normal cell division and for the maintenance of normal septation.</text>
</comment>
<sequence>MIKEAKFVISNSNPGNCPKPDRAEIAFIGRSNVGKSSLINAITEQKGLAKTSQKPGKTQLINHFLIDEHWYLVDLPGYGFAKVNKKVKDGWEAMISTYLKKRENLCGVCVLIDSRLPPQQIDLEFILWCATEGVPAVLVFTKADKQSKSKTSQNIQAFIRKLENFVEEAPQYFITSAEKGTGKEELTEFLEELVKEYDSGELNP</sequence>
<evidence type="ECO:0000256" key="4">
    <source>
        <dbReference type="ARBA" id="ARBA00022723"/>
    </source>
</evidence>
<keyword evidence="6" id="KW-0460">Magnesium</keyword>
<dbReference type="SUPFAM" id="SSF52540">
    <property type="entry name" value="P-loop containing nucleoside triphosphate hydrolases"/>
    <property type="match status" value="1"/>
</dbReference>
<keyword evidence="4" id="KW-0479">Metal-binding</keyword>
<dbReference type="RefSeq" id="WP_290000847.1">
    <property type="nucleotide sequence ID" value="NZ_JAUEPH010000005.1"/>
</dbReference>
<reference evidence="12" key="1">
    <citation type="submission" date="2023-06" db="EMBL/GenBank/DDBJ databases">
        <title>Robiginitalea aurantiacus sp. nov. and Algoriphagus sediminis sp. nov., isolated from coastal sediment.</title>
        <authorList>
            <person name="Zhou Z.Y."/>
            <person name="An J."/>
            <person name="Jia Y.W."/>
            <person name="Du Z.J."/>
        </authorList>
    </citation>
    <scope>NUCLEOTIDE SEQUENCE</scope>
    <source>
        <strain evidence="12">C2-7</strain>
    </source>
</reference>
<evidence type="ECO:0000256" key="5">
    <source>
        <dbReference type="ARBA" id="ARBA00022741"/>
    </source>
</evidence>
<dbReference type="InterPro" id="IPR030393">
    <property type="entry name" value="G_ENGB_dom"/>
</dbReference>
<name>A0ABT7YEV9_9BACT</name>
<evidence type="ECO:0000259" key="11">
    <source>
        <dbReference type="PROSITE" id="PS51706"/>
    </source>
</evidence>
<keyword evidence="8 10" id="KW-0717">Septation</keyword>
<feature type="domain" description="EngB-type G" evidence="11">
    <location>
        <begin position="21"/>
        <end position="196"/>
    </location>
</feature>
<comment type="caution">
    <text evidence="12">The sequence shown here is derived from an EMBL/GenBank/DDBJ whole genome shotgun (WGS) entry which is preliminary data.</text>
</comment>
<dbReference type="PROSITE" id="PS51706">
    <property type="entry name" value="G_ENGB"/>
    <property type="match status" value="1"/>
</dbReference>
<evidence type="ECO:0000256" key="1">
    <source>
        <dbReference type="ARBA" id="ARBA00001946"/>
    </source>
</evidence>
<dbReference type="CDD" id="cd01876">
    <property type="entry name" value="YihA_EngB"/>
    <property type="match status" value="1"/>
</dbReference>
<proteinExistence type="inferred from homology"/>
<protein>
    <recommendedName>
        <fullName evidence="10">Probable GTP-binding protein EngB</fullName>
    </recommendedName>
</protein>
<dbReference type="HAMAP" id="MF_00321">
    <property type="entry name" value="GTPase_EngB"/>
    <property type="match status" value="1"/>
</dbReference>
<evidence type="ECO:0000256" key="6">
    <source>
        <dbReference type="ARBA" id="ARBA00022842"/>
    </source>
</evidence>
<evidence type="ECO:0000256" key="2">
    <source>
        <dbReference type="ARBA" id="ARBA00009638"/>
    </source>
</evidence>
<comment type="similarity">
    <text evidence="2 10">Belongs to the TRAFAC class TrmE-Era-EngA-EngB-Septin-like GTPase superfamily. EngB GTPase family.</text>
</comment>
<keyword evidence="7 10" id="KW-0342">GTP-binding</keyword>
<evidence type="ECO:0000256" key="3">
    <source>
        <dbReference type="ARBA" id="ARBA00022618"/>
    </source>
</evidence>
<dbReference type="InterPro" id="IPR005225">
    <property type="entry name" value="Small_GTP-bd"/>
</dbReference>
<dbReference type="Proteomes" id="UP001171916">
    <property type="component" value="Unassembled WGS sequence"/>
</dbReference>
<gene>
    <name evidence="12" type="primary">yihA</name>
    <name evidence="10" type="synonym">engB</name>
    <name evidence="12" type="ORF">QVH07_12630</name>
</gene>
<keyword evidence="3 10" id="KW-0132">Cell division</keyword>
<dbReference type="NCBIfam" id="TIGR03598">
    <property type="entry name" value="GTPase_YsxC"/>
    <property type="match status" value="1"/>
</dbReference>
<dbReference type="PRINTS" id="PR00449">
    <property type="entry name" value="RASTRNSFRMNG"/>
</dbReference>
<keyword evidence="5 10" id="KW-0547">Nucleotide-binding</keyword>
<dbReference type="PANTHER" id="PTHR11649:SF13">
    <property type="entry name" value="ENGB-TYPE G DOMAIN-CONTAINING PROTEIN"/>
    <property type="match status" value="1"/>
</dbReference>
<keyword evidence="9 10" id="KW-0131">Cell cycle</keyword>
<dbReference type="EMBL" id="JAUEPH010000005">
    <property type="protein sequence ID" value="MDN3205001.1"/>
    <property type="molecule type" value="Genomic_DNA"/>
</dbReference>
<comment type="cofactor">
    <cofactor evidence="1">
        <name>Mg(2+)</name>
        <dbReference type="ChEBI" id="CHEBI:18420"/>
    </cofactor>
</comment>
<keyword evidence="13" id="KW-1185">Reference proteome</keyword>
<dbReference type="InterPro" id="IPR027417">
    <property type="entry name" value="P-loop_NTPase"/>
</dbReference>
<evidence type="ECO:0000313" key="12">
    <source>
        <dbReference type="EMBL" id="MDN3205001.1"/>
    </source>
</evidence>
<evidence type="ECO:0000256" key="9">
    <source>
        <dbReference type="ARBA" id="ARBA00023306"/>
    </source>
</evidence>
<dbReference type="NCBIfam" id="TIGR00231">
    <property type="entry name" value="small_GTP"/>
    <property type="match status" value="1"/>
</dbReference>
<organism evidence="12 13">
    <name type="scientific">Algoriphagus sediminis</name>
    <dbReference type="NCBI Taxonomy" id="3057113"/>
    <lineage>
        <taxon>Bacteria</taxon>
        <taxon>Pseudomonadati</taxon>
        <taxon>Bacteroidota</taxon>
        <taxon>Cytophagia</taxon>
        <taxon>Cytophagales</taxon>
        <taxon>Cyclobacteriaceae</taxon>
        <taxon>Algoriphagus</taxon>
    </lineage>
</organism>
<evidence type="ECO:0000256" key="10">
    <source>
        <dbReference type="HAMAP-Rule" id="MF_00321"/>
    </source>
</evidence>
<evidence type="ECO:0000256" key="7">
    <source>
        <dbReference type="ARBA" id="ARBA00023134"/>
    </source>
</evidence>
<accession>A0ABT7YEV9</accession>